<dbReference type="InterPro" id="IPR001207">
    <property type="entry name" value="Transposase_mutator"/>
</dbReference>
<comment type="similarity">
    <text evidence="2 6">Belongs to the transposase mutator family.</text>
</comment>
<dbReference type="GO" id="GO:0004803">
    <property type="term" value="F:transposase activity"/>
    <property type="evidence" value="ECO:0007669"/>
    <property type="project" value="UniProtKB-UniRule"/>
</dbReference>
<keyword evidence="14" id="KW-1185">Reference proteome</keyword>
<evidence type="ECO:0000256" key="4">
    <source>
        <dbReference type="ARBA" id="ARBA00023125"/>
    </source>
</evidence>
<dbReference type="RefSeq" id="WP_230752658.1">
    <property type="nucleotide sequence ID" value="NZ_JAINWA010000001.1"/>
</dbReference>
<organism evidence="9 14">
    <name type="scientific">Teretinema zuelzerae</name>
    <dbReference type="NCBI Taxonomy" id="156"/>
    <lineage>
        <taxon>Bacteria</taxon>
        <taxon>Pseudomonadati</taxon>
        <taxon>Spirochaetota</taxon>
        <taxon>Spirochaetia</taxon>
        <taxon>Spirochaetales</taxon>
        <taxon>Treponemataceae</taxon>
        <taxon>Teretinema</taxon>
    </lineage>
</organism>
<dbReference type="EMBL" id="JAINWA010000003">
    <property type="protein sequence ID" value="MCD1656021.1"/>
    <property type="molecule type" value="Genomic_DNA"/>
</dbReference>
<evidence type="ECO:0000313" key="14">
    <source>
        <dbReference type="Proteomes" id="UP001198163"/>
    </source>
</evidence>
<dbReference type="Proteomes" id="UP001198163">
    <property type="component" value="Unassembled WGS sequence"/>
</dbReference>
<keyword evidence="6" id="KW-0814">Transposable element</keyword>
<sequence>MAYESEYTLLEQVIQMLAANGDNKFSRVIEVVVNEAMKIERAKALNAEPYERTEERTGHANGFKDKTLNLATGKVLLKVPQVRGMEFYPSCIEKGMRSERALKLAIAEMYVKGVSTRRVSDIVEILCGTEVSSSQVSRLAKELDEEITSWKAQPVGQIQYLVLDATYESVRVGSQVVKQALLVAIGVDYSGNRHILDAEVANSEAEVNWRSFLEDLVRRGMHGLRMITSDDHSGLRAAIDAVFPGILWQRCQFHLQQNAHSYVTKKDDIPLVAADIRKVFNAPDRENAERYLQQLVEKYQKTHPRLAAWADVNIREGLSVFNIPENHRRKMRTSNLAERQMKEINRRTKVVGVFPNAESLLRLAASMLIEQNDQWQNDKRYLPESTDRPALNEIYRKKVA</sequence>
<keyword evidence="3 6" id="KW-0815">Transposition</keyword>
<evidence type="ECO:0000256" key="2">
    <source>
        <dbReference type="ARBA" id="ARBA00010961"/>
    </source>
</evidence>
<evidence type="ECO:0000313" key="13">
    <source>
        <dbReference type="EMBL" id="MCD1656031.1"/>
    </source>
</evidence>
<dbReference type="EMBL" id="JAINWA010000001">
    <property type="protein sequence ID" value="MCD1653612.1"/>
    <property type="molecule type" value="Genomic_DNA"/>
</dbReference>
<evidence type="ECO:0000313" key="8">
    <source>
        <dbReference type="EMBL" id="MCD1653606.1"/>
    </source>
</evidence>
<protein>
    <recommendedName>
        <fullName evidence="6">Mutator family transposase</fullName>
    </recommendedName>
</protein>
<name>A0AAE3EFK7_9SPIR</name>
<dbReference type="PANTHER" id="PTHR33217">
    <property type="entry name" value="TRANSPOSASE FOR INSERTION SEQUENCE ELEMENT IS1081"/>
    <property type="match status" value="1"/>
</dbReference>
<dbReference type="EMBL" id="JAINWA010000003">
    <property type="protein sequence ID" value="MCD1655930.1"/>
    <property type="molecule type" value="Genomic_DNA"/>
</dbReference>
<dbReference type="EMBL" id="JAINWA010000001">
    <property type="protein sequence ID" value="MCD1653606.1"/>
    <property type="molecule type" value="Genomic_DNA"/>
</dbReference>
<proteinExistence type="inferred from homology"/>
<evidence type="ECO:0000256" key="6">
    <source>
        <dbReference type="RuleBase" id="RU365089"/>
    </source>
</evidence>
<keyword evidence="4 6" id="KW-0238">DNA-binding</keyword>
<dbReference type="EMBL" id="JAINWA010000001">
    <property type="protein sequence ID" value="MCD1653558.1"/>
    <property type="molecule type" value="Genomic_DNA"/>
</dbReference>
<evidence type="ECO:0000313" key="11">
    <source>
        <dbReference type="EMBL" id="MCD1655930.1"/>
    </source>
</evidence>
<comment type="caution">
    <text evidence="9">The sequence shown here is derived from an EMBL/GenBank/DDBJ whole genome shotgun (WGS) entry which is preliminary data.</text>
</comment>
<evidence type="ECO:0000256" key="1">
    <source>
        <dbReference type="ARBA" id="ARBA00002190"/>
    </source>
</evidence>
<dbReference type="GO" id="GO:0003677">
    <property type="term" value="F:DNA binding"/>
    <property type="evidence" value="ECO:0007669"/>
    <property type="project" value="UniProtKB-UniRule"/>
</dbReference>
<dbReference type="EMBL" id="JAINWA010000002">
    <property type="protein sequence ID" value="MCD1654478.1"/>
    <property type="molecule type" value="Genomic_DNA"/>
</dbReference>
<dbReference type="EMBL" id="JAINWA010000003">
    <property type="protein sequence ID" value="MCD1656031.1"/>
    <property type="molecule type" value="Genomic_DNA"/>
</dbReference>
<accession>A0AAE3EFK7</accession>
<evidence type="ECO:0000313" key="9">
    <source>
        <dbReference type="EMBL" id="MCD1653612.1"/>
    </source>
</evidence>
<dbReference type="Pfam" id="PF00872">
    <property type="entry name" value="Transposase_mut"/>
    <property type="match status" value="1"/>
</dbReference>
<keyword evidence="5 6" id="KW-0233">DNA recombination</keyword>
<evidence type="ECO:0000256" key="3">
    <source>
        <dbReference type="ARBA" id="ARBA00022578"/>
    </source>
</evidence>
<evidence type="ECO:0000313" key="10">
    <source>
        <dbReference type="EMBL" id="MCD1654478.1"/>
    </source>
</evidence>
<comment type="function">
    <text evidence="1 6">Required for the transposition of the insertion element.</text>
</comment>
<dbReference type="AlphaFoldDB" id="A0AAE3EFK7"/>
<evidence type="ECO:0000313" key="12">
    <source>
        <dbReference type="EMBL" id="MCD1656021.1"/>
    </source>
</evidence>
<dbReference type="GO" id="GO:0006313">
    <property type="term" value="P:DNA transposition"/>
    <property type="evidence" value="ECO:0007669"/>
    <property type="project" value="UniProtKB-UniRule"/>
</dbReference>
<dbReference type="NCBIfam" id="NF033543">
    <property type="entry name" value="transpos_IS256"/>
    <property type="match status" value="1"/>
</dbReference>
<evidence type="ECO:0000256" key="5">
    <source>
        <dbReference type="ARBA" id="ARBA00023172"/>
    </source>
</evidence>
<dbReference type="PANTHER" id="PTHR33217:SF7">
    <property type="entry name" value="TRANSPOSASE FOR INSERTION SEQUENCE ELEMENT IS1081"/>
    <property type="match status" value="1"/>
</dbReference>
<evidence type="ECO:0000313" key="7">
    <source>
        <dbReference type="EMBL" id="MCD1653558.1"/>
    </source>
</evidence>
<reference evidence="9" key="1">
    <citation type="submission" date="2021-08" db="EMBL/GenBank/DDBJ databases">
        <title>Comparative analyses of Brucepasteria parasyntrophica and Teretinema zuelzerae.</title>
        <authorList>
            <person name="Song Y."/>
            <person name="Brune A."/>
        </authorList>
    </citation>
    <scope>NUCLEOTIDE SEQUENCE</scope>
    <source>
        <strain evidence="9">DSM 1903</strain>
    </source>
</reference>
<gene>
    <name evidence="7" type="ORF">K7J14_02450</name>
    <name evidence="8" type="ORF">K7J14_02695</name>
    <name evidence="9" type="ORF">K7J14_02725</name>
    <name evidence="10" type="ORF">K7J14_07135</name>
    <name evidence="11" type="ORF">K7J14_14620</name>
    <name evidence="12" type="ORF">K7J14_15080</name>
    <name evidence="13" type="ORF">K7J14_15130</name>
</gene>